<name>A0A8C6I9K6_MUSSI</name>
<keyword evidence="2" id="KW-1185">Reference proteome</keyword>
<reference evidence="1" key="1">
    <citation type="submission" date="2025-08" db="UniProtKB">
        <authorList>
            <consortium name="Ensembl"/>
        </authorList>
    </citation>
    <scope>IDENTIFICATION</scope>
</reference>
<evidence type="ECO:0000313" key="1">
    <source>
        <dbReference type="Ensembl" id="ENSMSIP00000033458.1"/>
    </source>
</evidence>
<reference evidence="1" key="2">
    <citation type="submission" date="2025-09" db="UniProtKB">
        <authorList>
            <consortium name="Ensembl"/>
        </authorList>
    </citation>
    <scope>IDENTIFICATION</scope>
</reference>
<evidence type="ECO:0000313" key="2">
    <source>
        <dbReference type="Proteomes" id="UP000694415"/>
    </source>
</evidence>
<dbReference type="AlphaFoldDB" id="A0A8C6I9K6"/>
<dbReference type="Ensembl" id="ENSMSIT00000042166.1">
    <property type="protein sequence ID" value="ENSMSIP00000033458.1"/>
    <property type="gene ID" value="ENSMSIG00000027992.1"/>
</dbReference>
<sequence>MYTISVWIHSSSLWVSKVSSSRMQSGHFTAGGQEGRGPYSSSKVHYSASLYQAQGQVPRQGPCREELTHESSLSLLKRATRLRSPVTRVLGKRSPTLTTPAG</sequence>
<dbReference type="Proteomes" id="UP000694415">
    <property type="component" value="Unplaced"/>
</dbReference>
<protein>
    <submittedName>
        <fullName evidence="1">Uncharacterized protein</fullName>
    </submittedName>
</protein>
<proteinExistence type="predicted"/>
<organism evidence="1 2">
    <name type="scientific">Mus spicilegus</name>
    <name type="common">Mound-building mouse</name>
    <dbReference type="NCBI Taxonomy" id="10103"/>
    <lineage>
        <taxon>Eukaryota</taxon>
        <taxon>Metazoa</taxon>
        <taxon>Chordata</taxon>
        <taxon>Craniata</taxon>
        <taxon>Vertebrata</taxon>
        <taxon>Euteleostomi</taxon>
        <taxon>Mammalia</taxon>
        <taxon>Eutheria</taxon>
        <taxon>Euarchontoglires</taxon>
        <taxon>Glires</taxon>
        <taxon>Rodentia</taxon>
        <taxon>Myomorpha</taxon>
        <taxon>Muroidea</taxon>
        <taxon>Muridae</taxon>
        <taxon>Murinae</taxon>
        <taxon>Mus</taxon>
        <taxon>Mus</taxon>
    </lineage>
</organism>
<dbReference type="GeneTree" id="ENSGT00900000143430"/>
<accession>A0A8C6I9K6</accession>